<organism evidence="1 2">
    <name type="scientific">Chelatococcus reniformis</name>
    <dbReference type="NCBI Taxonomy" id="1494448"/>
    <lineage>
        <taxon>Bacteria</taxon>
        <taxon>Pseudomonadati</taxon>
        <taxon>Pseudomonadota</taxon>
        <taxon>Alphaproteobacteria</taxon>
        <taxon>Hyphomicrobiales</taxon>
        <taxon>Chelatococcaceae</taxon>
        <taxon>Chelatococcus</taxon>
    </lineage>
</organism>
<dbReference type="Gene3D" id="2.120.10.30">
    <property type="entry name" value="TolB, C-terminal domain"/>
    <property type="match status" value="1"/>
</dbReference>
<sequence>MLARITDRLLGRGEAAVTVPPFDGALKPNQHLEDAAVFAELPDLEDLASDGRELFAAQRTQILRLTGGPPTMHARFDQPITAFCLLADGGMAVALGGRRVEIVGGAGDGYVCEAANGVPFNAINALAATAAGTVLATDGSRTQPYANWCHDLMLRGRSGRVIALDPGRGQPRELARGLAYAFGACQSAEGDIWVCESWRHRLVTVEREAAGKAVLDALPVYPSRLAPATGGGFWLTAFTARTQLVEFVLRETAYRRRMMKEIEPQYWIAPKLSSGHTFLEPMQGAHIKTMGILKPWAPPVSYGLVIRLAADGSPLYSLHSRTGGRNHGVVAAVECAGHLYVLTKGNERILRLPIAEIEAELNQ</sequence>
<dbReference type="Proteomes" id="UP000637002">
    <property type="component" value="Unassembled WGS sequence"/>
</dbReference>
<dbReference type="EMBL" id="BMGG01000007">
    <property type="protein sequence ID" value="GGC77503.1"/>
    <property type="molecule type" value="Genomic_DNA"/>
</dbReference>
<comment type="caution">
    <text evidence="1">The sequence shown here is derived from an EMBL/GenBank/DDBJ whole genome shotgun (WGS) entry which is preliminary data.</text>
</comment>
<proteinExistence type="predicted"/>
<dbReference type="AlphaFoldDB" id="A0A916ULT5"/>
<keyword evidence="2" id="KW-1185">Reference proteome</keyword>
<reference evidence="1" key="2">
    <citation type="submission" date="2020-09" db="EMBL/GenBank/DDBJ databases">
        <authorList>
            <person name="Sun Q."/>
            <person name="Zhou Y."/>
        </authorList>
    </citation>
    <scope>NUCLEOTIDE SEQUENCE</scope>
    <source>
        <strain evidence="1">CGMCC 1.12919</strain>
    </source>
</reference>
<protein>
    <recommendedName>
        <fullName evidence="3">Strictosidine synthase</fullName>
    </recommendedName>
</protein>
<dbReference type="RefSeq" id="WP_188611161.1">
    <property type="nucleotide sequence ID" value="NZ_BMGG01000007.1"/>
</dbReference>
<reference evidence="1" key="1">
    <citation type="journal article" date="2014" name="Int. J. Syst. Evol. Microbiol.">
        <title>Complete genome sequence of Corynebacterium casei LMG S-19264T (=DSM 44701T), isolated from a smear-ripened cheese.</title>
        <authorList>
            <consortium name="US DOE Joint Genome Institute (JGI-PGF)"/>
            <person name="Walter F."/>
            <person name="Albersmeier A."/>
            <person name="Kalinowski J."/>
            <person name="Ruckert C."/>
        </authorList>
    </citation>
    <scope>NUCLEOTIDE SEQUENCE</scope>
    <source>
        <strain evidence="1">CGMCC 1.12919</strain>
    </source>
</reference>
<gene>
    <name evidence="1" type="ORF">GCM10010994_39760</name>
</gene>
<dbReference type="GO" id="GO:0016787">
    <property type="term" value="F:hydrolase activity"/>
    <property type="evidence" value="ECO:0007669"/>
    <property type="project" value="TreeGrafter"/>
</dbReference>
<name>A0A916ULT5_9HYPH</name>
<evidence type="ECO:0008006" key="3">
    <source>
        <dbReference type="Google" id="ProtNLM"/>
    </source>
</evidence>
<dbReference type="InterPro" id="IPR011042">
    <property type="entry name" value="6-blade_b-propeller_TolB-like"/>
</dbReference>
<accession>A0A916ULT5</accession>
<evidence type="ECO:0000313" key="1">
    <source>
        <dbReference type="EMBL" id="GGC77503.1"/>
    </source>
</evidence>
<dbReference type="SUPFAM" id="SSF63829">
    <property type="entry name" value="Calcium-dependent phosphotriesterase"/>
    <property type="match status" value="1"/>
</dbReference>
<dbReference type="PANTHER" id="PTHR10426">
    <property type="entry name" value="STRICTOSIDINE SYNTHASE-RELATED"/>
    <property type="match status" value="1"/>
</dbReference>
<evidence type="ECO:0000313" key="2">
    <source>
        <dbReference type="Proteomes" id="UP000637002"/>
    </source>
</evidence>
<dbReference type="PANTHER" id="PTHR10426:SF88">
    <property type="entry name" value="ADIPOCYTE PLASMA MEMBRANE-ASSOCIATED PROTEIN HEMOMUCIN-RELATED"/>
    <property type="match status" value="1"/>
</dbReference>